<protein>
    <submittedName>
        <fullName evidence="2">Uncharacterized protein</fullName>
    </submittedName>
</protein>
<keyword evidence="3" id="KW-1185">Reference proteome</keyword>
<feature type="region of interest" description="Disordered" evidence="1">
    <location>
        <begin position="35"/>
        <end position="56"/>
    </location>
</feature>
<name>A0A5B7CIR4_PORTR</name>
<organism evidence="2 3">
    <name type="scientific">Portunus trituberculatus</name>
    <name type="common">Swimming crab</name>
    <name type="synonym">Neptunus trituberculatus</name>
    <dbReference type="NCBI Taxonomy" id="210409"/>
    <lineage>
        <taxon>Eukaryota</taxon>
        <taxon>Metazoa</taxon>
        <taxon>Ecdysozoa</taxon>
        <taxon>Arthropoda</taxon>
        <taxon>Crustacea</taxon>
        <taxon>Multicrustacea</taxon>
        <taxon>Malacostraca</taxon>
        <taxon>Eumalacostraca</taxon>
        <taxon>Eucarida</taxon>
        <taxon>Decapoda</taxon>
        <taxon>Pleocyemata</taxon>
        <taxon>Brachyura</taxon>
        <taxon>Eubrachyura</taxon>
        <taxon>Portunoidea</taxon>
        <taxon>Portunidae</taxon>
        <taxon>Portuninae</taxon>
        <taxon>Portunus</taxon>
    </lineage>
</organism>
<dbReference type="Proteomes" id="UP000324222">
    <property type="component" value="Unassembled WGS sequence"/>
</dbReference>
<evidence type="ECO:0000313" key="3">
    <source>
        <dbReference type="Proteomes" id="UP000324222"/>
    </source>
</evidence>
<evidence type="ECO:0000313" key="2">
    <source>
        <dbReference type="EMBL" id="MPC08621.1"/>
    </source>
</evidence>
<sequence>MKKKTGDVRVFWVTHNVRMSADYIYQECGRAPVYPQSSSARRHHHHHAQSPTRSRSSLWCHERTSLMALIHGTFTQVAPRELQQDGARWPRW</sequence>
<comment type="caution">
    <text evidence="2">The sequence shown here is derived from an EMBL/GenBank/DDBJ whole genome shotgun (WGS) entry which is preliminary data.</text>
</comment>
<dbReference type="EMBL" id="VSRR010000037">
    <property type="protein sequence ID" value="MPC08621.1"/>
    <property type="molecule type" value="Genomic_DNA"/>
</dbReference>
<evidence type="ECO:0000256" key="1">
    <source>
        <dbReference type="SAM" id="MobiDB-lite"/>
    </source>
</evidence>
<gene>
    <name evidence="2" type="ORF">E2C01_001210</name>
</gene>
<dbReference type="AlphaFoldDB" id="A0A5B7CIR4"/>
<accession>A0A5B7CIR4</accession>
<proteinExistence type="predicted"/>
<reference evidence="2 3" key="1">
    <citation type="submission" date="2019-05" db="EMBL/GenBank/DDBJ databases">
        <title>Another draft genome of Portunus trituberculatus and its Hox gene families provides insights of decapod evolution.</title>
        <authorList>
            <person name="Jeong J.-H."/>
            <person name="Song I."/>
            <person name="Kim S."/>
            <person name="Choi T."/>
            <person name="Kim D."/>
            <person name="Ryu S."/>
            <person name="Kim W."/>
        </authorList>
    </citation>
    <scope>NUCLEOTIDE SEQUENCE [LARGE SCALE GENOMIC DNA]</scope>
    <source>
        <tissue evidence="2">Muscle</tissue>
    </source>
</reference>